<reference evidence="2 3" key="1">
    <citation type="submission" date="2024-10" db="EMBL/GenBank/DDBJ databases">
        <title>The Natural Products Discovery Center: Release of the First 8490 Sequenced Strains for Exploring Actinobacteria Biosynthetic Diversity.</title>
        <authorList>
            <person name="Kalkreuter E."/>
            <person name="Kautsar S.A."/>
            <person name="Yang D."/>
            <person name="Bader C.D."/>
            <person name="Teijaro C.N."/>
            <person name="Fluegel L."/>
            <person name="Davis C.M."/>
            <person name="Simpson J.R."/>
            <person name="Lauterbach L."/>
            <person name="Steele A.D."/>
            <person name="Gui C."/>
            <person name="Meng S."/>
            <person name="Li G."/>
            <person name="Viehrig K."/>
            <person name="Ye F."/>
            <person name="Su P."/>
            <person name="Kiefer A.F."/>
            <person name="Nichols A."/>
            <person name="Cepeda A.J."/>
            <person name="Yan W."/>
            <person name="Fan B."/>
            <person name="Jiang Y."/>
            <person name="Adhikari A."/>
            <person name="Zheng C.-J."/>
            <person name="Schuster L."/>
            <person name="Cowan T.M."/>
            <person name="Smanski M.J."/>
            <person name="Chevrette M.G."/>
            <person name="De Carvalho L.P.S."/>
            <person name="Shen B."/>
        </authorList>
    </citation>
    <scope>NUCLEOTIDE SEQUENCE [LARGE SCALE GENOMIC DNA]</scope>
    <source>
        <strain evidence="2 3">NPDC000087</strain>
    </source>
</reference>
<keyword evidence="1" id="KW-0472">Membrane</keyword>
<keyword evidence="3" id="KW-1185">Reference proteome</keyword>
<evidence type="ECO:0000256" key="1">
    <source>
        <dbReference type="SAM" id="Phobius"/>
    </source>
</evidence>
<feature type="transmembrane region" description="Helical" evidence="1">
    <location>
        <begin position="32"/>
        <end position="55"/>
    </location>
</feature>
<feature type="transmembrane region" description="Helical" evidence="1">
    <location>
        <begin position="302"/>
        <end position="317"/>
    </location>
</feature>
<evidence type="ECO:0000313" key="2">
    <source>
        <dbReference type="EMBL" id="MFF5293577.1"/>
    </source>
</evidence>
<feature type="transmembrane region" description="Helical" evidence="1">
    <location>
        <begin position="141"/>
        <end position="163"/>
    </location>
</feature>
<feature type="transmembrane region" description="Helical" evidence="1">
    <location>
        <begin position="365"/>
        <end position="390"/>
    </location>
</feature>
<accession>A0ABW6WJV1</accession>
<name>A0ABW6WJV1_9ACTN</name>
<proteinExistence type="predicted"/>
<evidence type="ECO:0000313" key="3">
    <source>
        <dbReference type="Proteomes" id="UP001602245"/>
    </source>
</evidence>
<dbReference type="Proteomes" id="UP001602245">
    <property type="component" value="Unassembled WGS sequence"/>
</dbReference>
<feature type="transmembrane region" description="Helical" evidence="1">
    <location>
        <begin position="323"/>
        <end position="344"/>
    </location>
</feature>
<feature type="transmembrane region" description="Helical" evidence="1">
    <location>
        <begin position="396"/>
        <end position="414"/>
    </location>
</feature>
<sequence>MTTTTVPLAPVRRWIGRRQSAHRERGATAGNIYFALLFVAIVGGMVHKQLAVVFWPHSPNASRLVAASLVPVLFGLLYLALRRFGPLALSRPAASWLLPAPVSRRRLLLPSLRLTAIVAAIVGALEGIAIVGHAAPRTLGGSSVALLASGAGLTGIALLLVALAAQAGGRWGNRLDAVVSLLLAAGLAGLVTDATTDQPVAASGWPTTTALLPLVGALALVVGVLFALSVRGLARTPNERILEAAKTAGTLFDSAFGMEPSFLTDMVERRYWARRHLRSVRFPARLPVLVTQDLLLVARRRGRLLWLALAAALPVLLKDAPAWLTGVAILIGILLAAATPAGNVKTDAGNPVLLRMLGLSSRQAILQRLWVPGVLAAVWSALALGLLSALNELPPGPWWALGLTLGPVGAVAAVRRARVGFVRNELLPLDTPMGTVSTGPLVNAAIGPDALLLGLPVLVQIAQHHPLSWTTVLVQAVVGGVGARAYLVGSTSPDRVELNAPR</sequence>
<dbReference type="Pfam" id="PF19814">
    <property type="entry name" value="DUF6297"/>
    <property type="match status" value="1"/>
</dbReference>
<feature type="transmembrane region" description="Helical" evidence="1">
    <location>
        <begin position="211"/>
        <end position="230"/>
    </location>
</feature>
<dbReference type="InterPro" id="IPR046264">
    <property type="entry name" value="DUF6297"/>
</dbReference>
<feature type="transmembrane region" description="Helical" evidence="1">
    <location>
        <begin position="61"/>
        <end position="81"/>
    </location>
</feature>
<feature type="transmembrane region" description="Helical" evidence="1">
    <location>
        <begin position="114"/>
        <end position="135"/>
    </location>
</feature>
<feature type="transmembrane region" description="Helical" evidence="1">
    <location>
        <begin position="175"/>
        <end position="191"/>
    </location>
</feature>
<dbReference type="EMBL" id="JBIAZU010000005">
    <property type="protein sequence ID" value="MFF5293577.1"/>
    <property type="molecule type" value="Genomic_DNA"/>
</dbReference>
<gene>
    <name evidence="2" type="ORF">ACFY35_29445</name>
</gene>
<keyword evidence="1" id="KW-1133">Transmembrane helix</keyword>
<keyword evidence="1" id="KW-0812">Transmembrane</keyword>
<organism evidence="2 3">
    <name type="scientific">Paractinoplanes globisporus</name>
    <dbReference type="NCBI Taxonomy" id="113565"/>
    <lineage>
        <taxon>Bacteria</taxon>
        <taxon>Bacillati</taxon>
        <taxon>Actinomycetota</taxon>
        <taxon>Actinomycetes</taxon>
        <taxon>Micromonosporales</taxon>
        <taxon>Micromonosporaceae</taxon>
        <taxon>Paractinoplanes</taxon>
    </lineage>
</organism>
<protein>
    <submittedName>
        <fullName evidence="2">DUF6297 family protein</fullName>
    </submittedName>
</protein>
<comment type="caution">
    <text evidence="2">The sequence shown here is derived from an EMBL/GenBank/DDBJ whole genome shotgun (WGS) entry which is preliminary data.</text>
</comment>
<dbReference type="RefSeq" id="WP_020513211.1">
    <property type="nucleotide sequence ID" value="NZ_JBIAZU010000005.1"/>
</dbReference>